<dbReference type="Pfam" id="PF03080">
    <property type="entry name" value="Neprosin"/>
    <property type="match status" value="1"/>
</dbReference>
<feature type="domain" description="Neprosin PEP catalytic" evidence="2">
    <location>
        <begin position="185"/>
        <end position="441"/>
    </location>
</feature>
<dbReference type="Proteomes" id="UP001370490">
    <property type="component" value="Unassembled WGS sequence"/>
</dbReference>
<accession>A0AAN8UHP0</accession>
<keyword evidence="4" id="KW-1185">Reference proteome</keyword>
<name>A0AAN8UHP0_9MAGN</name>
<organism evidence="3 4">
    <name type="scientific">Dillenia turbinata</name>
    <dbReference type="NCBI Taxonomy" id="194707"/>
    <lineage>
        <taxon>Eukaryota</taxon>
        <taxon>Viridiplantae</taxon>
        <taxon>Streptophyta</taxon>
        <taxon>Embryophyta</taxon>
        <taxon>Tracheophyta</taxon>
        <taxon>Spermatophyta</taxon>
        <taxon>Magnoliopsida</taxon>
        <taxon>eudicotyledons</taxon>
        <taxon>Gunneridae</taxon>
        <taxon>Pentapetalae</taxon>
        <taxon>Dilleniales</taxon>
        <taxon>Dilleniaceae</taxon>
        <taxon>Dillenia</taxon>
    </lineage>
</organism>
<evidence type="ECO:0000313" key="4">
    <source>
        <dbReference type="Proteomes" id="UP001370490"/>
    </source>
</evidence>
<keyword evidence="1" id="KW-0812">Transmembrane</keyword>
<proteinExistence type="predicted"/>
<keyword evidence="1" id="KW-0472">Membrane</keyword>
<evidence type="ECO:0000256" key="1">
    <source>
        <dbReference type="SAM" id="Phobius"/>
    </source>
</evidence>
<dbReference type="InterPro" id="IPR025521">
    <property type="entry name" value="Neprosin_propep"/>
</dbReference>
<dbReference type="InterPro" id="IPR004314">
    <property type="entry name" value="Neprosin"/>
</dbReference>
<dbReference type="PANTHER" id="PTHR31589">
    <property type="entry name" value="PROTEIN, PUTATIVE (DUF239)-RELATED-RELATED"/>
    <property type="match status" value="1"/>
</dbReference>
<evidence type="ECO:0000313" key="3">
    <source>
        <dbReference type="EMBL" id="KAK6914199.1"/>
    </source>
</evidence>
<dbReference type="AlphaFoldDB" id="A0AAN8UHP0"/>
<gene>
    <name evidence="3" type="ORF">RJ641_021520</name>
</gene>
<feature type="transmembrane region" description="Helical" evidence="1">
    <location>
        <begin position="12"/>
        <end position="29"/>
    </location>
</feature>
<dbReference type="PANTHER" id="PTHR31589:SF110">
    <property type="entry name" value="PROTEIN, PUTATIVE (DUF239)-RELATED"/>
    <property type="match status" value="1"/>
</dbReference>
<reference evidence="3 4" key="1">
    <citation type="submission" date="2023-12" db="EMBL/GenBank/DDBJ databases">
        <title>A high-quality genome assembly for Dillenia turbinata (Dilleniales).</title>
        <authorList>
            <person name="Chanderbali A."/>
        </authorList>
    </citation>
    <scope>NUCLEOTIDE SEQUENCE [LARGE SCALE GENOMIC DNA]</scope>
    <source>
        <strain evidence="3">LSX21</strain>
        <tissue evidence="3">Leaf</tissue>
    </source>
</reference>
<dbReference type="InterPro" id="IPR053168">
    <property type="entry name" value="Glutamic_endopeptidase"/>
</dbReference>
<comment type="caution">
    <text evidence="3">The sequence shown here is derived from an EMBL/GenBank/DDBJ whole genome shotgun (WGS) entry which is preliminary data.</text>
</comment>
<protein>
    <submittedName>
        <fullName evidence="3">Neprosin</fullName>
    </submittedName>
</protein>
<sequence>MNITKNRNLGTIWFFFFLIAREDLYILISTGKMWRRQQGKLQLHMSLLLHLLSFFIVISLEKCIVKVSGLNHTYRSVGSLRLARIQKHLDNINKLPLKTIKDIPPEMPKLRPNNDSYTKRAERNGSVVVYSAWQTWHGGGDGCPDGTIPIRRTTTHDVLRAKSLYDFGKKPRRSPALPHSLAPDAITTNGHEHAIAYIEASDEIYGAKATINVWDPSIEVVNEFSASQIWILAGSFDDSDLNSVEAGWQVNPELYGDSKPRFFTYWTSDAYQKTGCYNLLCSGFVQTSNKIAIGAAISPVSSLSGSQYDITILVWKDPKIGNWWLRFGDNTLVGYWPAELFTRLSDHATLVEWGGEVVNSRPNGEHTRTQMGSSRFAEDGFRQSSYFRDVETVDSDNSLTSAEGISTLADNNECYDIVDDSSDDWGTYFYYGGPGYNPQCL</sequence>
<dbReference type="PROSITE" id="PS52045">
    <property type="entry name" value="NEPROSIN_PEP_CD"/>
    <property type="match status" value="1"/>
</dbReference>
<dbReference type="Gene3D" id="3.90.1320.10">
    <property type="entry name" value="Outer-capsid protein sigma 3, large lobe"/>
    <property type="match status" value="1"/>
</dbReference>
<dbReference type="FunFam" id="3.90.1320.10:FF:000001">
    <property type="entry name" value="Putative carboxyl-terminal proteinase"/>
    <property type="match status" value="1"/>
</dbReference>
<keyword evidence="1" id="KW-1133">Transmembrane helix</keyword>
<dbReference type="Pfam" id="PF14365">
    <property type="entry name" value="Neprosin_AP"/>
    <property type="match status" value="1"/>
</dbReference>
<feature type="transmembrane region" description="Helical" evidence="1">
    <location>
        <begin position="41"/>
        <end position="60"/>
    </location>
</feature>
<dbReference type="EMBL" id="JBAMMX010000026">
    <property type="protein sequence ID" value="KAK6914199.1"/>
    <property type="molecule type" value="Genomic_DNA"/>
</dbReference>
<evidence type="ECO:0000259" key="2">
    <source>
        <dbReference type="PROSITE" id="PS52045"/>
    </source>
</evidence>